<dbReference type="InterPro" id="IPR036291">
    <property type="entry name" value="NAD(P)-bd_dom_sf"/>
</dbReference>
<dbReference type="OrthoDB" id="329835at2759"/>
<dbReference type="InterPro" id="IPR002575">
    <property type="entry name" value="Aminoglycoside_PTrfase"/>
</dbReference>
<dbReference type="SMART" id="SM00825">
    <property type="entry name" value="PKS_KS"/>
    <property type="match status" value="1"/>
</dbReference>
<dbReference type="Pfam" id="PF21089">
    <property type="entry name" value="PKS_DH_N"/>
    <property type="match status" value="1"/>
</dbReference>
<dbReference type="SMART" id="SM00823">
    <property type="entry name" value="PKS_PP"/>
    <property type="match status" value="1"/>
</dbReference>
<dbReference type="Pfam" id="PF00107">
    <property type="entry name" value="ADH_zinc_N"/>
    <property type="match status" value="1"/>
</dbReference>
<keyword evidence="6" id="KW-0511">Multifunctional enzyme</keyword>
<dbReference type="Pfam" id="PF02801">
    <property type="entry name" value="Ketoacyl-synt_C"/>
    <property type="match status" value="1"/>
</dbReference>
<dbReference type="GO" id="GO:0016491">
    <property type="term" value="F:oxidoreductase activity"/>
    <property type="evidence" value="ECO:0007669"/>
    <property type="project" value="UniProtKB-KW"/>
</dbReference>
<dbReference type="GO" id="GO:1901336">
    <property type="term" value="P:lactone biosynthetic process"/>
    <property type="evidence" value="ECO:0007669"/>
    <property type="project" value="UniProtKB-ARBA"/>
</dbReference>
<dbReference type="SUPFAM" id="SSF56112">
    <property type="entry name" value="Protein kinase-like (PK-like)"/>
    <property type="match status" value="1"/>
</dbReference>
<evidence type="ECO:0000313" key="12">
    <source>
        <dbReference type="EMBL" id="TVY22950.1"/>
    </source>
</evidence>
<dbReference type="InterPro" id="IPR011032">
    <property type="entry name" value="GroES-like_sf"/>
</dbReference>
<keyword evidence="13" id="KW-1185">Reference proteome</keyword>
<dbReference type="GO" id="GO:0044550">
    <property type="term" value="P:secondary metabolite biosynthetic process"/>
    <property type="evidence" value="ECO:0007669"/>
    <property type="project" value="TreeGrafter"/>
</dbReference>
<dbReference type="Pfam" id="PF23114">
    <property type="entry name" value="NAD-bd_HRPKS_sdrA"/>
    <property type="match status" value="1"/>
</dbReference>
<dbReference type="InterPro" id="IPR032821">
    <property type="entry name" value="PKS_assoc"/>
</dbReference>
<dbReference type="SUPFAM" id="SSF47336">
    <property type="entry name" value="ACP-like"/>
    <property type="match status" value="1"/>
</dbReference>
<evidence type="ECO:0000313" key="13">
    <source>
        <dbReference type="Proteomes" id="UP000431533"/>
    </source>
</evidence>
<dbReference type="InterPro" id="IPR050091">
    <property type="entry name" value="PKS_NRPS_Biosynth_Enz"/>
</dbReference>
<dbReference type="Gene3D" id="3.40.366.10">
    <property type="entry name" value="Malonyl-Coenzyme A Acyl Carrier Protein, domain 2"/>
    <property type="match status" value="1"/>
</dbReference>
<feature type="domain" description="PKS/mFAS DH" evidence="11">
    <location>
        <begin position="924"/>
        <end position="1246"/>
    </location>
</feature>
<dbReference type="PANTHER" id="PTHR43775">
    <property type="entry name" value="FATTY ACID SYNTHASE"/>
    <property type="match status" value="1"/>
</dbReference>
<dbReference type="InterPro" id="IPR020841">
    <property type="entry name" value="PKS_Beta-ketoAc_synthase_dom"/>
</dbReference>
<dbReference type="Gene3D" id="3.90.1200.10">
    <property type="match status" value="1"/>
</dbReference>
<dbReference type="InterPro" id="IPR029063">
    <property type="entry name" value="SAM-dependent_MTases_sf"/>
</dbReference>
<dbReference type="GO" id="GO:0006633">
    <property type="term" value="P:fatty acid biosynthetic process"/>
    <property type="evidence" value="ECO:0007669"/>
    <property type="project" value="TreeGrafter"/>
</dbReference>
<dbReference type="SUPFAM" id="SSF52777">
    <property type="entry name" value="CoA-dependent acyltransferases"/>
    <property type="match status" value="2"/>
</dbReference>
<dbReference type="Gene3D" id="3.40.47.10">
    <property type="match status" value="1"/>
</dbReference>
<evidence type="ECO:0000256" key="2">
    <source>
        <dbReference type="ARBA" id="ARBA00022553"/>
    </source>
</evidence>
<evidence type="ECO:0000259" key="10">
    <source>
        <dbReference type="PROSITE" id="PS52004"/>
    </source>
</evidence>
<dbReference type="Pfam" id="PF00698">
    <property type="entry name" value="Acyl_transf_1"/>
    <property type="match status" value="1"/>
</dbReference>
<dbReference type="PANTHER" id="PTHR43775:SF22">
    <property type="entry name" value="SYNTHASE, PUTATIVE (JCVI)-RELATED"/>
    <property type="match status" value="1"/>
</dbReference>
<dbReference type="InterPro" id="IPR013149">
    <property type="entry name" value="ADH-like_C"/>
</dbReference>
<dbReference type="InterPro" id="IPR042231">
    <property type="entry name" value="Cho/carn_acyl_trans_2"/>
</dbReference>
<dbReference type="EMBL" id="QGMH01000215">
    <property type="protein sequence ID" value="TVY22950.1"/>
    <property type="molecule type" value="Genomic_DNA"/>
</dbReference>
<dbReference type="SUPFAM" id="SSF53901">
    <property type="entry name" value="Thiolase-like"/>
    <property type="match status" value="1"/>
</dbReference>
<dbReference type="Proteomes" id="UP000431533">
    <property type="component" value="Unassembled WGS sequence"/>
</dbReference>
<dbReference type="Pfam" id="PF14765">
    <property type="entry name" value="PS-DH"/>
    <property type="match status" value="1"/>
</dbReference>
<dbReference type="InterPro" id="IPR036736">
    <property type="entry name" value="ACP-like_sf"/>
</dbReference>
<dbReference type="Pfam" id="PF08242">
    <property type="entry name" value="Methyltransf_12"/>
    <property type="match status" value="1"/>
</dbReference>
<evidence type="ECO:0000256" key="5">
    <source>
        <dbReference type="ARBA" id="ARBA00023002"/>
    </source>
</evidence>
<dbReference type="SUPFAM" id="SSF53335">
    <property type="entry name" value="S-adenosyl-L-methionine-dependent methyltransferases"/>
    <property type="match status" value="1"/>
</dbReference>
<dbReference type="CDD" id="cd00833">
    <property type="entry name" value="PKS"/>
    <property type="match status" value="1"/>
</dbReference>
<dbReference type="SUPFAM" id="SSF52151">
    <property type="entry name" value="FabD/lysophospholipase-like"/>
    <property type="match status" value="1"/>
</dbReference>
<evidence type="ECO:0000256" key="8">
    <source>
        <dbReference type="PROSITE-ProRule" id="PRU01363"/>
    </source>
</evidence>
<dbReference type="Pfam" id="PF16197">
    <property type="entry name" value="KAsynt_C_assoc"/>
    <property type="match status" value="1"/>
</dbReference>
<dbReference type="InterPro" id="IPR016036">
    <property type="entry name" value="Malonyl_transacylase_ACP-bd"/>
</dbReference>
<dbReference type="InterPro" id="IPR014043">
    <property type="entry name" value="Acyl_transferase_dom"/>
</dbReference>
<feature type="active site" description="Proton acceptor; for dehydratase activity" evidence="8">
    <location>
        <position position="956"/>
    </location>
</feature>
<dbReference type="GO" id="GO:0004312">
    <property type="term" value="F:fatty acid synthase activity"/>
    <property type="evidence" value="ECO:0007669"/>
    <property type="project" value="TreeGrafter"/>
</dbReference>
<dbReference type="SMART" id="SM00826">
    <property type="entry name" value="PKS_DH"/>
    <property type="match status" value="1"/>
</dbReference>
<dbReference type="InterPro" id="IPR049900">
    <property type="entry name" value="PKS_mFAS_DH"/>
</dbReference>
<dbReference type="InterPro" id="IPR001227">
    <property type="entry name" value="Ac_transferase_dom_sf"/>
</dbReference>
<comment type="caution">
    <text evidence="12">The sequence shown here is derived from an EMBL/GenBank/DDBJ whole genome shotgun (WGS) entry which is preliminary data.</text>
</comment>
<dbReference type="CDD" id="cd05120">
    <property type="entry name" value="APH_ChoK_like"/>
    <property type="match status" value="1"/>
</dbReference>
<dbReference type="FunFam" id="3.40.50.720:FF:000209">
    <property type="entry name" value="Polyketide synthase Pks12"/>
    <property type="match status" value="1"/>
</dbReference>
<dbReference type="InterPro" id="IPR013968">
    <property type="entry name" value="PKS_KR"/>
</dbReference>
<dbReference type="Gene3D" id="3.30.559.10">
    <property type="entry name" value="Chloramphenicol acetyltransferase-like domain"/>
    <property type="match status" value="1"/>
</dbReference>
<dbReference type="PROSITE" id="PS52004">
    <property type="entry name" value="KS3_2"/>
    <property type="match status" value="1"/>
</dbReference>
<dbReference type="Gene3D" id="3.90.180.10">
    <property type="entry name" value="Medium-chain alcohol dehydrogenases, catalytic domain"/>
    <property type="match status" value="1"/>
</dbReference>
<feature type="active site" description="Proton donor; for dehydratase activity" evidence="8">
    <location>
        <position position="1156"/>
    </location>
</feature>
<dbReference type="SMART" id="SM00827">
    <property type="entry name" value="PKS_AT"/>
    <property type="match status" value="1"/>
</dbReference>
<keyword evidence="7" id="KW-0012">Acyltransferase</keyword>
<dbReference type="InterPro" id="IPR014030">
    <property type="entry name" value="Ketoacyl_synth_N"/>
</dbReference>
<dbReference type="SMART" id="SM00822">
    <property type="entry name" value="PKS_KR"/>
    <property type="match status" value="1"/>
</dbReference>
<evidence type="ECO:0000256" key="6">
    <source>
        <dbReference type="ARBA" id="ARBA00023268"/>
    </source>
</evidence>
<dbReference type="GeneID" id="41988369"/>
<dbReference type="InterPro" id="IPR057326">
    <property type="entry name" value="KR_dom"/>
</dbReference>
<sequence length="3396" mass="373556">MADIPRPIAVIGIGCRFPGGANSPEKLWEVLSEGRDTWSEVPEGRFKWESFHHPDPEAPGAHNHRGGHFLDEDIAAFDGRFFDIPPQECEALDPQFRLQLEVTYEAIENAGLQLEHLGGSKTAVYVATFGQDYAGMQDRDLDTISKYYMTGRGLAMASNRISYAFNLRGPSVTLDTGCSGSMVAIHQACQSLRVGEAKIALAGGVSLIITPDLMVPMSSIGVLNKNGKSYSFDSRGAGYGRGEGAAMIVLKNLDDAIKDGDNIRGIIRNSGVGQDGKTPGITAPSREAQLNLIQSVYRQANLNPHETKYVEAHGTGTIAGDVRFGRIYAHFLTGAEIAAIRGAFASDDSTPVHVGSAKPNVGHLESASGVAGLIKAILMLENGAIPPSINLVELKESIRGSDISIPTTLESWDKTALRRISVNSFGYGGTNGHVILDSASTVAHLTNEHVQSLYHEEPYPQVLVLTAKSEESLVKAFGNFQQWLSQNCDIGGDAFRNLAYTLSTRRSLFRWRCSFTGTSPKDVLSRLSLKSPTPTRSVNKTQNVFVFTGQGAQWFAMGRELLGFDSLYLKSIRASDKILKELGASWSLITELSRDVSSSRVNESQIAQPATTALQIAIVDLLSSTNVHPNVVIGHSSGEIAAAYAAGALSQRSALKVAYYRGLLQVTRSVKGAMLAVGLGEKSVSQYMSQVTSGKLVVACSNSPENSTVSGDEAAILELKGILDTASVFARKLAVDTAYHSHHVESVADEYLHNLAGLEHTSTTSVRLISSVTGEEMTSGFGAEYWVDNLVSKVRFQAGLVEVCRKESMVSPQARLTFIEIGPHNALSGPLRQTMSSLPLSTGYSSVSVLARNKDARYTLLETLGKLFERGSSVNINFTNLLFEPNLHQKLLSNLPSYSWDHSVTHWRESRLSKAHRFRRYPHHDLLGSRIPSSTSLNPAWLHNIGVDQLPWLQEHVIDGFTIFPASGYISMAIEATLQSSFEKHGSVNISSYDFKDIKFPAALLIPESPACVEIQLSLNTMDSLQDNRKSKWEEFKVVSVSDQGTSIEHCHGSIMVHFSTELDEVEGAREQELNSSAQVTRLGELKSICNEELDRSEFYQDLKSRGNSYGPNFACINKIRLGSTNAVSVMSIPDTSQCMPARFQQPHVIHPATLDALMHHPVTIFNRNTKASSFMIFGVDELKISSRLASEPGTTLTLATTTTGCGSRFPSADVSAFQADSNPCSGPVIQMKNLKLRATGVSYENMPDGDCERNISYTMKWDLDADHMASSMFIPGPNLFEADRAQEHKLELLNQAAAIYVRSCVEKLTVNGPPKLPGQFPHLFNWMNRFQQSEECKSLLQGVLDTNVESILENAQKLEVEGELLGRVGPELEAILTGKADALSLMTENNLLYRLYSDDASSRCYSHVHAYVKKLVFKNPNMRVIELGGGTGSTTSPLLEALSPDGVLPFEKYVFTDISSGFFERTRERLIMWDSGIEYKKLDLNGTLSEQGFEEESYDLVIAGNCLHVASSMDNVMSSVRKLLKPGGRVVMIETTRVVPFYNTFLGVFDGWWAGVEDGRVDSPTLTVGEWHSTLLRHGFDGVEIVANDFEGKAQRSAMMVSKAIDRNEDVGIKANTTLELVLGPSWTAQAPQFAFDLSSGFSQHEFHVSMEGLLTAQFRDDIIYVILDNGSDPILTTDASPVFEQVKGLLTNANRVLWISIQENPLANLNPEKGMIAGLARVSRAENPLLHIVTMDVQESVFKNPDRFIRTIREVVNNNFLHTSNSSTKELEYVYRNQEVLIPRLIPSARLNDRVQQASGRVTLKTQLFHQPNRPLKLHVQKPGFLDSLTFIEDNLFEEPLPASHIEVQVETCGLNFKDALIALGQINKQVPMAAEFAGVITKVGSQHQKSFRIGDRVCGIGGSPYASTVRLHGHRASHIPLSMSFEVAASIPVVFATAYHALVDIANLQQSQTVLIHSAAGGVGQAALQIAQNIGAEVFATVGNAAKRQLLVKEFGLPEDHIFSSKLRTFRKGIHRLTNAKGVDVVLNSLSGEALQESWASIARFGVFVELGKADSLSNTGLTMAPFDRNVTFASVDLQLICDYRPEKVASLLKTVLNLFSAGTYHQINPITAIPITNIEEAFRTVQAREHVGKIILGAGSKSSVLAPAVIADDLIISQKGTYLIAGGLGGLGLEIARMIATHGARHIALLSRRHLSPSELSGLEEEFESLGAKVIVLTCDITDLSKLRDSVSSFGSDMPPVKGVVQASMVLQDCVLSKMDLEDFKVATAPKCTGTANLVKALDGQPLEFFLMLASIASVVGSISQANYAAGNNYMDTLAQNNSVTEASTTHFVSVDFGPIDDAGTIANSQRTKDGLIRQGYILLKLKQVLALISHAISHSVREDKNNQIILGVDHRSIVESDNEYTLKNPMFSHLSRVQGGQSVKEDGSPVQTIENLIASTQNTAKIELLISEEIARKISKLVAIDYEEIELERRMSDFGLDSLVSIELKNWITQTFKAKLQASEIADAANILALGSIVASRSELISNESPKMKSGNGDHTTKLNQNTTVAVKGSSGNTITLPKQPLPDLDQSLDQFLDCLLPVFTPKEYTMYEGYVNDLRKPGGFGRKLQARLSQLFHDPQVDNYLSGFYATNMFLKNRQALVPWLNFFATHFMSPVPHTAAQRAAIISASAFQFKQKLESGEVGHEYLNEQPISTEAYKWYFNATREPGNPIDAMKKYPGNDYLVAFRRGHAYKISLRNGDEATSYTALLDAFQRILDADEKPESWIGVLTQDTRDHWADTRTELQNLSKENRAWIHDIEASAFVVFLDEARPQTASERGPHFLHANGRNRWSDKTTQFAICDNGISATIGEHTMFDGYTFIRLYDFVCNAILTFNVQDPPRSVGELPSAINMSEGYTFTTSPAIEKHITRIRAQLTNDAAKFEYRAFEIPTINRNLFSLHKCPPNSGVQLAIQLAARRYWGHNPISIEPISQNHFRNGRIDLNLTVRPPIAAFCAAAADRQPPTAELRKLFFDAARTHASNVATVSRGHSFDRHFFALQSAVRDGEIMPALFTDSLYRSRKLPPQLMTNCLAAGALEGGDVFDHPNGMSINFQTQEKFVKVSIWGRVGTVDEFREILEESARDIKAIRQDKNPKVVTGKYSYAQLPRLVSTASATNQSQLGPNIVSASLALLSKPLADLKRRSHLKDEVPSLSVNDTLLRLFSVLATLRLLNRILPRHGPVLMLSKNLCVKVGRLKQPAEEATMQFVAKHTLIPVPKVHCAFERKGYKYILMERVQGHILRDTWLEQSAESKQKILAQIKDMVYQMRAIPPPSGQGISNVAGGLLYLREGYEGGREDVPDANRLVEWHTQFCGKPIFTHGDLNTMNIIVRGDKVVGIIDWGTAGWWPEY</sequence>
<dbReference type="PROSITE" id="PS52019">
    <property type="entry name" value="PKS_MFAS_DH"/>
    <property type="match status" value="1"/>
</dbReference>
<dbReference type="InterPro" id="IPR042104">
    <property type="entry name" value="PKS_dehydratase_sf"/>
</dbReference>
<dbReference type="Gene3D" id="3.40.50.150">
    <property type="entry name" value="Vaccinia Virus protein VP39"/>
    <property type="match status" value="1"/>
</dbReference>
<dbReference type="InterPro" id="IPR049551">
    <property type="entry name" value="PKS_DH_C"/>
</dbReference>
<dbReference type="InterPro" id="IPR020807">
    <property type="entry name" value="PKS_DH"/>
</dbReference>
<dbReference type="InterPro" id="IPR011009">
    <property type="entry name" value="Kinase-like_dom_sf"/>
</dbReference>
<name>A0A8H8QWF2_9HELO</name>
<dbReference type="InterPro" id="IPR014031">
    <property type="entry name" value="Ketoacyl_synth_C"/>
</dbReference>
<dbReference type="InterPro" id="IPR016035">
    <property type="entry name" value="Acyl_Trfase/lysoPLipase"/>
</dbReference>
<accession>A0A8H8QWF2</accession>
<dbReference type="Gene3D" id="1.10.1200.10">
    <property type="entry name" value="ACP-like"/>
    <property type="match status" value="1"/>
</dbReference>
<evidence type="ECO:0000256" key="7">
    <source>
        <dbReference type="ARBA" id="ARBA00023315"/>
    </source>
</evidence>
<dbReference type="PROSITE" id="PS50075">
    <property type="entry name" value="CARRIER"/>
    <property type="match status" value="1"/>
</dbReference>
<dbReference type="InterPro" id="IPR016039">
    <property type="entry name" value="Thiolase-like"/>
</dbReference>
<evidence type="ECO:0000256" key="3">
    <source>
        <dbReference type="ARBA" id="ARBA00022679"/>
    </source>
</evidence>
<proteinExistence type="predicted"/>
<dbReference type="InterPro" id="IPR013217">
    <property type="entry name" value="Methyltransf_12"/>
</dbReference>
<dbReference type="RefSeq" id="XP_031001738.1">
    <property type="nucleotide sequence ID" value="XM_031153091.1"/>
</dbReference>
<keyword evidence="4" id="KW-0521">NADP</keyword>
<dbReference type="Gene3D" id="3.10.129.110">
    <property type="entry name" value="Polyketide synthase dehydratase"/>
    <property type="match status" value="1"/>
</dbReference>
<dbReference type="InterPro" id="IPR056501">
    <property type="entry name" value="NAD-bd_HRPKS_sdrA"/>
</dbReference>
<keyword evidence="2" id="KW-0597">Phosphoprotein</keyword>
<dbReference type="Gene3D" id="3.30.70.3290">
    <property type="match status" value="1"/>
</dbReference>
<dbReference type="GO" id="GO:0031177">
    <property type="term" value="F:phosphopantetheine binding"/>
    <property type="evidence" value="ECO:0007669"/>
    <property type="project" value="InterPro"/>
</dbReference>
<evidence type="ECO:0000259" key="9">
    <source>
        <dbReference type="PROSITE" id="PS50075"/>
    </source>
</evidence>
<dbReference type="InterPro" id="IPR020806">
    <property type="entry name" value="PKS_PP-bd"/>
</dbReference>
<dbReference type="InterPro" id="IPR049552">
    <property type="entry name" value="PKS_DH_N"/>
</dbReference>
<dbReference type="SMART" id="SM00829">
    <property type="entry name" value="PKS_ER"/>
    <property type="match status" value="1"/>
</dbReference>
<reference evidence="12 13" key="1">
    <citation type="submission" date="2018-05" db="EMBL/GenBank/DDBJ databases">
        <title>Genome sequencing and assembly of the regulated plant pathogen Lachnellula willkommii and related sister species for the development of diagnostic species identification markers.</title>
        <authorList>
            <person name="Giroux E."/>
            <person name="Bilodeau G."/>
        </authorList>
    </citation>
    <scope>NUCLEOTIDE SEQUENCE [LARGE SCALE GENOMIC DNA]</scope>
    <source>
        <strain evidence="12 13">CBS 185.66</strain>
    </source>
</reference>
<dbReference type="CDD" id="cd02440">
    <property type="entry name" value="AdoMet_MTases"/>
    <property type="match status" value="1"/>
</dbReference>
<feature type="region of interest" description="C-terminal hotdog fold" evidence="8">
    <location>
        <begin position="1091"/>
        <end position="1246"/>
    </location>
</feature>
<dbReference type="Pfam" id="PF00109">
    <property type="entry name" value="ketoacyl-synt"/>
    <property type="match status" value="1"/>
</dbReference>
<dbReference type="Gene3D" id="3.30.559.70">
    <property type="entry name" value="Choline/Carnitine o-acyltransferase, domain 2"/>
    <property type="match status" value="1"/>
</dbReference>
<dbReference type="Pfam" id="PF08659">
    <property type="entry name" value="KR"/>
    <property type="match status" value="1"/>
</dbReference>
<dbReference type="Pfam" id="PF01636">
    <property type="entry name" value="APH"/>
    <property type="match status" value="1"/>
</dbReference>
<organism evidence="12 13">
    <name type="scientific">Lachnellula hyalina</name>
    <dbReference type="NCBI Taxonomy" id="1316788"/>
    <lineage>
        <taxon>Eukaryota</taxon>
        <taxon>Fungi</taxon>
        <taxon>Dikarya</taxon>
        <taxon>Ascomycota</taxon>
        <taxon>Pezizomycotina</taxon>
        <taxon>Leotiomycetes</taxon>
        <taxon>Helotiales</taxon>
        <taxon>Lachnaceae</taxon>
        <taxon>Lachnellula</taxon>
    </lineage>
</organism>
<keyword evidence="3" id="KW-0808">Transferase</keyword>
<dbReference type="InterPro" id="IPR020843">
    <property type="entry name" value="ER"/>
</dbReference>
<dbReference type="InterPro" id="IPR023213">
    <property type="entry name" value="CAT-like_dom_sf"/>
</dbReference>
<dbReference type="SUPFAM" id="SSF51735">
    <property type="entry name" value="NAD(P)-binding Rossmann-fold domains"/>
    <property type="match status" value="2"/>
</dbReference>
<dbReference type="InterPro" id="IPR009081">
    <property type="entry name" value="PP-bd_ACP"/>
</dbReference>
<dbReference type="Pfam" id="PF23297">
    <property type="entry name" value="ACP_SdgA_C"/>
    <property type="match status" value="1"/>
</dbReference>
<evidence type="ECO:0000259" key="11">
    <source>
        <dbReference type="PROSITE" id="PS52019"/>
    </source>
</evidence>
<dbReference type="SUPFAM" id="SSF55048">
    <property type="entry name" value="Probable ACP-binding domain of malonyl-CoA ACP transacylase"/>
    <property type="match status" value="1"/>
</dbReference>
<evidence type="ECO:0000256" key="4">
    <source>
        <dbReference type="ARBA" id="ARBA00022857"/>
    </source>
</evidence>
<evidence type="ECO:0000256" key="1">
    <source>
        <dbReference type="ARBA" id="ARBA00022450"/>
    </source>
</evidence>
<dbReference type="Pfam" id="PF00755">
    <property type="entry name" value="Carn_acyltransf"/>
    <property type="match status" value="1"/>
</dbReference>
<feature type="domain" description="Carrier" evidence="9">
    <location>
        <begin position="2449"/>
        <end position="2527"/>
    </location>
</feature>
<keyword evidence="5" id="KW-0560">Oxidoreductase</keyword>
<dbReference type="CDD" id="cd05195">
    <property type="entry name" value="enoyl_red"/>
    <property type="match status" value="1"/>
</dbReference>
<dbReference type="SUPFAM" id="SSF50129">
    <property type="entry name" value="GroES-like"/>
    <property type="match status" value="1"/>
</dbReference>
<dbReference type="InterPro" id="IPR039551">
    <property type="entry name" value="Cho/carn_acyl_trans"/>
</dbReference>
<keyword evidence="1" id="KW-0596">Phosphopantetheine</keyword>
<feature type="domain" description="Ketosynthase family 3 (KS3)" evidence="10">
    <location>
        <begin position="5"/>
        <end position="438"/>
    </location>
</feature>
<protein>
    <submittedName>
        <fullName evidence="12">Highly reducing polyketide synthase</fullName>
    </submittedName>
</protein>
<feature type="region of interest" description="N-terminal hotdog fold" evidence="8">
    <location>
        <begin position="924"/>
        <end position="1062"/>
    </location>
</feature>
<dbReference type="Gene3D" id="3.40.50.720">
    <property type="entry name" value="NAD(P)-binding Rossmann-like Domain"/>
    <property type="match status" value="2"/>
</dbReference>
<gene>
    <name evidence="12" type="primary">azaB_0</name>
    <name evidence="12" type="ORF">LHYA1_G008171</name>
</gene>